<keyword evidence="2" id="KW-1185">Reference proteome</keyword>
<reference evidence="1 2" key="1">
    <citation type="journal article" date="2020" name="Microorganisms">
        <title>Osmotic Adaptation and Compatible Solute Biosynthesis of Phototrophic Bacteria as Revealed from Genome Analyses.</title>
        <authorList>
            <person name="Imhoff J.F."/>
            <person name="Rahn T."/>
            <person name="Kunzel S."/>
            <person name="Keller A."/>
            <person name="Neulinger S.C."/>
        </authorList>
    </citation>
    <scope>NUCLEOTIDE SEQUENCE [LARGE SCALE GENOMIC DNA]</scope>
    <source>
        <strain evidence="1 2">DSM 6210</strain>
    </source>
</reference>
<comment type="caution">
    <text evidence="1">The sequence shown here is derived from an EMBL/GenBank/DDBJ whole genome shotgun (WGS) entry which is preliminary data.</text>
</comment>
<name>A0ABS1CKN1_9GAMM</name>
<dbReference type="EMBL" id="NRRV01000049">
    <property type="protein sequence ID" value="MBK1632494.1"/>
    <property type="molecule type" value="Genomic_DNA"/>
</dbReference>
<evidence type="ECO:0000313" key="1">
    <source>
        <dbReference type="EMBL" id="MBK1632494.1"/>
    </source>
</evidence>
<protein>
    <submittedName>
        <fullName evidence="1">Uncharacterized protein</fullName>
    </submittedName>
</protein>
<dbReference type="Proteomes" id="UP000748752">
    <property type="component" value="Unassembled WGS sequence"/>
</dbReference>
<evidence type="ECO:0000313" key="2">
    <source>
        <dbReference type="Proteomes" id="UP000748752"/>
    </source>
</evidence>
<proteinExistence type="predicted"/>
<accession>A0ABS1CKN1</accession>
<organism evidence="1 2">
    <name type="scientific">Thiohalocapsa halophila</name>
    <dbReference type="NCBI Taxonomy" id="69359"/>
    <lineage>
        <taxon>Bacteria</taxon>
        <taxon>Pseudomonadati</taxon>
        <taxon>Pseudomonadota</taxon>
        <taxon>Gammaproteobacteria</taxon>
        <taxon>Chromatiales</taxon>
        <taxon>Chromatiaceae</taxon>
        <taxon>Thiohalocapsa</taxon>
    </lineage>
</organism>
<sequence>MTLPALTEALELPLEIPHHERLAAQKTDPRNALAAFATDGCSGGLSAAWDAFASWIGEFRQVHGKLPPWQHCCVDHDRLYHAGGARDATPRESFDARRAADLALRQCVLSTGVERTPALAGEYGLSQGQVAALYRAIADLMYRSVRLGGIPCSALPWRWGYGWPHCD</sequence>
<gene>
    <name evidence="1" type="ORF">CKO31_17450</name>
</gene>
<dbReference type="RefSeq" id="WP_200240095.1">
    <property type="nucleotide sequence ID" value="NZ_NRRV01000049.1"/>
</dbReference>